<comment type="caution">
    <text evidence="2">The sequence shown here is derived from an EMBL/GenBank/DDBJ whole genome shotgun (WGS) entry which is preliminary data.</text>
</comment>
<reference evidence="2 3" key="1">
    <citation type="submission" date="2020-04" db="EMBL/GenBank/DDBJ databases">
        <title>Genome sequencing of Rosenbergiella species.</title>
        <authorList>
            <person name="Alvarez-Perez S."/>
            <person name="Lievens B."/>
        </authorList>
    </citation>
    <scope>NUCLEOTIDE SEQUENCE [LARGE SCALE GENOMIC DNA]</scope>
    <source>
        <strain evidence="2 3">S61</strain>
    </source>
</reference>
<organism evidence="2 3">
    <name type="scientific">Rosenbergiella gaditana</name>
    <dbReference type="NCBI Taxonomy" id="2726987"/>
    <lineage>
        <taxon>Bacteria</taxon>
        <taxon>Pseudomonadati</taxon>
        <taxon>Pseudomonadota</taxon>
        <taxon>Gammaproteobacteria</taxon>
        <taxon>Enterobacterales</taxon>
        <taxon>Erwiniaceae</taxon>
        <taxon>Rosenbergiella</taxon>
    </lineage>
</organism>
<name>A0ABS5SVK7_9GAMM</name>
<protein>
    <submittedName>
        <fullName evidence="2">DUF2778 domain-containing protein</fullName>
    </submittedName>
</protein>
<evidence type="ECO:0000259" key="1">
    <source>
        <dbReference type="Pfam" id="PF10908"/>
    </source>
</evidence>
<dbReference type="RefSeq" id="WP_214236309.1">
    <property type="nucleotide sequence ID" value="NZ_JABBFR010000003.1"/>
</dbReference>
<evidence type="ECO:0000313" key="2">
    <source>
        <dbReference type="EMBL" id="MBT0723483.1"/>
    </source>
</evidence>
<dbReference type="Proteomes" id="UP000790096">
    <property type="component" value="Unassembled WGS sequence"/>
</dbReference>
<dbReference type="EMBL" id="JABBFR010000003">
    <property type="protein sequence ID" value="MBT0723483.1"/>
    <property type="molecule type" value="Genomic_DNA"/>
</dbReference>
<keyword evidence="3" id="KW-1185">Reference proteome</keyword>
<accession>A0ABS5SVK7</accession>
<dbReference type="InterPro" id="IPR021225">
    <property type="entry name" value="Tlde1_dom"/>
</dbReference>
<evidence type="ECO:0000313" key="3">
    <source>
        <dbReference type="Proteomes" id="UP000790096"/>
    </source>
</evidence>
<proteinExistence type="predicted"/>
<sequence length="133" mass="14825">MFQQSTGRLSHNQQFIEQGYSGFPPHVNRPDSQHIVNPGPIPIGDYWLEVVTSSRGPLTIMLHPAPHTNMFGRHSFRIQTGSVTKPGYSSQDCIILKAHPLTIDYYCPSFPRNHLNTLTQLLNNALCGAGKLT</sequence>
<gene>
    <name evidence="2" type="ORF">HH682_03290</name>
</gene>
<dbReference type="Pfam" id="PF10908">
    <property type="entry name" value="Tlde1_dom"/>
    <property type="match status" value="1"/>
</dbReference>
<feature type="domain" description="Tlde1" evidence="1">
    <location>
        <begin position="18"/>
        <end position="98"/>
    </location>
</feature>